<keyword evidence="2" id="KW-1133">Transmembrane helix</keyword>
<evidence type="ECO:0000256" key="1">
    <source>
        <dbReference type="SAM" id="MobiDB-lite"/>
    </source>
</evidence>
<keyword evidence="4" id="KW-1185">Reference proteome</keyword>
<proteinExistence type="predicted"/>
<accession>A0A2H3C048</accession>
<evidence type="ECO:0008006" key="5">
    <source>
        <dbReference type="Google" id="ProtNLM"/>
    </source>
</evidence>
<dbReference type="EMBL" id="KZ293416">
    <property type="protein sequence ID" value="PBK76445.1"/>
    <property type="molecule type" value="Genomic_DNA"/>
</dbReference>
<feature type="compositionally biased region" description="Basic and acidic residues" evidence="1">
    <location>
        <begin position="288"/>
        <end position="304"/>
    </location>
</feature>
<keyword evidence="2" id="KW-0812">Transmembrane</keyword>
<feature type="compositionally biased region" description="Low complexity" evidence="1">
    <location>
        <begin position="263"/>
        <end position="287"/>
    </location>
</feature>
<feature type="transmembrane region" description="Helical" evidence="2">
    <location>
        <begin position="220"/>
        <end position="249"/>
    </location>
</feature>
<gene>
    <name evidence="3" type="ORF">ARMSODRAFT_948252</name>
</gene>
<sequence>MCPTSTTESGPKGIGDLSCALGLLVQGHPKTSGLKCHSSLPSASPSAPATFSSRPARIRSPSFSLKFSFPFPPPQDTSATSTSSSRSTVFSTTNLATSTTSNGPLVVTSNFIHPFTLTTPSPLPSTKTIFFTKTVTEPPVTRTKDVFITSFATTTTTLQSTIIKAFTEIITDTTTLPPTTYTEVRVITSKETETTTITQPGTITPTATSTHSSQQDRVNMVALVGGISSIVLVMLVLIALLVLLCLCLYRRRKKSGASDFLKIPPSSITRPSRSHARPSSSTSLASVRSRDDPYPRTIRHDGRASRQVSMMPNGDLPIGPSVAEYRHPNKTFTGPVDVDGVYGYSGEGSREVSTLPSRFSETTVSSTGRLRTRVKSLWSVFRIRGLERKDSVASLA</sequence>
<organism evidence="3 4">
    <name type="scientific">Armillaria solidipes</name>
    <dbReference type="NCBI Taxonomy" id="1076256"/>
    <lineage>
        <taxon>Eukaryota</taxon>
        <taxon>Fungi</taxon>
        <taxon>Dikarya</taxon>
        <taxon>Basidiomycota</taxon>
        <taxon>Agaricomycotina</taxon>
        <taxon>Agaricomycetes</taxon>
        <taxon>Agaricomycetidae</taxon>
        <taxon>Agaricales</taxon>
        <taxon>Marasmiineae</taxon>
        <taxon>Physalacriaceae</taxon>
        <taxon>Armillaria</taxon>
    </lineage>
</organism>
<protein>
    <recommendedName>
        <fullName evidence="5">Mid2 domain-containing protein</fullName>
    </recommendedName>
</protein>
<dbReference type="Proteomes" id="UP000218334">
    <property type="component" value="Unassembled WGS sequence"/>
</dbReference>
<reference evidence="4" key="1">
    <citation type="journal article" date="2017" name="Nat. Ecol. Evol.">
        <title>Genome expansion and lineage-specific genetic innovations in the forest pathogenic fungi Armillaria.</title>
        <authorList>
            <person name="Sipos G."/>
            <person name="Prasanna A.N."/>
            <person name="Walter M.C."/>
            <person name="O'Connor E."/>
            <person name="Balint B."/>
            <person name="Krizsan K."/>
            <person name="Kiss B."/>
            <person name="Hess J."/>
            <person name="Varga T."/>
            <person name="Slot J."/>
            <person name="Riley R."/>
            <person name="Boka B."/>
            <person name="Rigling D."/>
            <person name="Barry K."/>
            <person name="Lee J."/>
            <person name="Mihaltcheva S."/>
            <person name="LaButti K."/>
            <person name="Lipzen A."/>
            <person name="Waldron R."/>
            <person name="Moloney N.M."/>
            <person name="Sperisen C."/>
            <person name="Kredics L."/>
            <person name="Vagvoelgyi C."/>
            <person name="Patrignani A."/>
            <person name="Fitzpatrick D."/>
            <person name="Nagy I."/>
            <person name="Doyle S."/>
            <person name="Anderson J.B."/>
            <person name="Grigoriev I.V."/>
            <person name="Gueldener U."/>
            <person name="Muensterkoetter M."/>
            <person name="Nagy L.G."/>
        </authorList>
    </citation>
    <scope>NUCLEOTIDE SEQUENCE [LARGE SCALE GENOMIC DNA]</scope>
    <source>
        <strain evidence="4">28-4</strain>
    </source>
</reference>
<evidence type="ECO:0000313" key="3">
    <source>
        <dbReference type="EMBL" id="PBK76445.1"/>
    </source>
</evidence>
<name>A0A2H3C048_9AGAR</name>
<evidence type="ECO:0000313" key="4">
    <source>
        <dbReference type="Proteomes" id="UP000218334"/>
    </source>
</evidence>
<evidence type="ECO:0000256" key="2">
    <source>
        <dbReference type="SAM" id="Phobius"/>
    </source>
</evidence>
<dbReference type="AlphaFoldDB" id="A0A2H3C048"/>
<feature type="region of interest" description="Disordered" evidence="1">
    <location>
        <begin position="260"/>
        <end position="313"/>
    </location>
</feature>
<feature type="compositionally biased region" description="Low complexity" evidence="1">
    <location>
        <begin position="38"/>
        <end position="55"/>
    </location>
</feature>
<keyword evidence="2" id="KW-0472">Membrane</keyword>
<feature type="region of interest" description="Disordered" evidence="1">
    <location>
        <begin position="34"/>
        <end position="55"/>
    </location>
</feature>